<gene>
    <name evidence="1" type="ORF">L1987_65210</name>
</gene>
<evidence type="ECO:0000313" key="1">
    <source>
        <dbReference type="EMBL" id="KAI3725422.1"/>
    </source>
</evidence>
<evidence type="ECO:0000313" key="2">
    <source>
        <dbReference type="Proteomes" id="UP001056120"/>
    </source>
</evidence>
<proteinExistence type="predicted"/>
<reference evidence="2" key="1">
    <citation type="journal article" date="2022" name="Mol. Ecol. Resour.">
        <title>The genomes of chicory, endive, great burdock and yacon provide insights into Asteraceae palaeo-polyploidization history and plant inulin production.</title>
        <authorList>
            <person name="Fan W."/>
            <person name="Wang S."/>
            <person name="Wang H."/>
            <person name="Wang A."/>
            <person name="Jiang F."/>
            <person name="Liu H."/>
            <person name="Zhao H."/>
            <person name="Xu D."/>
            <person name="Zhang Y."/>
        </authorList>
    </citation>
    <scope>NUCLEOTIDE SEQUENCE [LARGE SCALE GENOMIC DNA]</scope>
    <source>
        <strain evidence="2">cv. Yunnan</strain>
    </source>
</reference>
<protein>
    <submittedName>
        <fullName evidence="1">Uncharacterized protein</fullName>
    </submittedName>
</protein>
<reference evidence="1 2" key="2">
    <citation type="journal article" date="2022" name="Mol. Ecol. Resour.">
        <title>The genomes of chicory, endive, great burdock and yacon provide insights into Asteraceae paleo-polyploidization history and plant inulin production.</title>
        <authorList>
            <person name="Fan W."/>
            <person name="Wang S."/>
            <person name="Wang H."/>
            <person name="Wang A."/>
            <person name="Jiang F."/>
            <person name="Liu H."/>
            <person name="Zhao H."/>
            <person name="Xu D."/>
            <person name="Zhang Y."/>
        </authorList>
    </citation>
    <scope>NUCLEOTIDE SEQUENCE [LARGE SCALE GENOMIC DNA]</scope>
    <source>
        <strain evidence="2">cv. Yunnan</strain>
        <tissue evidence="1">Leaves</tissue>
    </source>
</reference>
<keyword evidence="2" id="KW-1185">Reference proteome</keyword>
<dbReference type="Proteomes" id="UP001056120">
    <property type="component" value="Linkage Group LG22"/>
</dbReference>
<dbReference type="EMBL" id="CM042039">
    <property type="protein sequence ID" value="KAI3725422.1"/>
    <property type="molecule type" value="Genomic_DNA"/>
</dbReference>
<organism evidence="1 2">
    <name type="scientific">Smallanthus sonchifolius</name>
    <dbReference type="NCBI Taxonomy" id="185202"/>
    <lineage>
        <taxon>Eukaryota</taxon>
        <taxon>Viridiplantae</taxon>
        <taxon>Streptophyta</taxon>
        <taxon>Embryophyta</taxon>
        <taxon>Tracheophyta</taxon>
        <taxon>Spermatophyta</taxon>
        <taxon>Magnoliopsida</taxon>
        <taxon>eudicotyledons</taxon>
        <taxon>Gunneridae</taxon>
        <taxon>Pentapetalae</taxon>
        <taxon>asterids</taxon>
        <taxon>campanulids</taxon>
        <taxon>Asterales</taxon>
        <taxon>Asteraceae</taxon>
        <taxon>Asteroideae</taxon>
        <taxon>Heliantheae alliance</taxon>
        <taxon>Millerieae</taxon>
        <taxon>Smallanthus</taxon>
    </lineage>
</organism>
<comment type="caution">
    <text evidence="1">The sequence shown here is derived from an EMBL/GenBank/DDBJ whole genome shotgun (WGS) entry which is preliminary data.</text>
</comment>
<name>A0ACB9BTW2_9ASTR</name>
<accession>A0ACB9BTW2</accession>
<sequence length="194" mass="22467">MASKSMSSSSFSIPTKSWRYDVFLSFRGEDTRHNFVDHLYNALDQKRIHVFKDDKELSLGKQISPELLQAIEESRFAVVILSKRYADSSWCLDELAKIMECQDQMGQKVLPVFYHVDPSDVRGQKRDFATAFEQHEFKGEMDKVNNWRKALTTTANLPVSWHISADSGLVLSPFVDEFISKLNLLWRVIKVYQP</sequence>